<dbReference type="EMBL" id="KN839903">
    <property type="protein sequence ID" value="KIJ58950.1"/>
    <property type="molecule type" value="Genomic_DNA"/>
</dbReference>
<organism evidence="6 7">
    <name type="scientific">Hydnomerulius pinastri MD-312</name>
    <dbReference type="NCBI Taxonomy" id="994086"/>
    <lineage>
        <taxon>Eukaryota</taxon>
        <taxon>Fungi</taxon>
        <taxon>Dikarya</taxon>
        <taxon>Basidiomycota</taxon>
        <taxon>Agaricomycotina</taxon>
        <taxon>Agaricomycetes</taxon>
        <taxon>Agaricomycetidae</taxon>
        <taxon>Boletales</taxon>
        <taxon>Boletales incertae sedis</taxon>
        <taxon>Leucogyrophana</taxon>
    </lineage>
</organism>
<dbReference type="HOGENOM" id="CLU_327893_0_0_1"/>
<evidence type="ECO:0000256" key="2">
    <source>
        <dbReference type="ARBA" id="ARBA00023026"/>
    </source>
</evidence>
<feature type="chain" id="PRO_5002221763" evidence="4">
    <location>
        <begin position="18"/>
        <end position="943"/>
    </location>
</feature>
<dbReference type="OrthoDB" id="5985073at2759"/>
<reference evidence="6 7" key="1">
    <citation type="submission" date="2014-04" db="EMBL/GenBank/DDBJ databases">
        <title>Evolutionary Origins and Diversification of the Mycorrhizal Mutualists.</title>
        <authorList>
            <consortium name="DOE Joint Genome Institute"/>
            <consortium name="Mycorrhizal Genomics Consortium"/>
            <person name="Kohler A."/>
            <person name="Kuo A."/>
            <person name="Nagy L.G."/>
            <person name="Floudas D."/>
            <person name="Copeland A."/>
            <person name="Barry K.W."/>
            <person name="Cichocki N."/>
            <person name="Veneault-Fourrey C."/>
            <person name="LaButti K."/>
            <person name="Lindquist E.A."/>
            <person name="Lipzen A."/>
            <person name="Lundell T."/>
            <person name="Morin E."/>
            <person name="Murat C."/>
            <person name="Riley R."/>
            <person name="Ohm R."/>
            <person name="Sun H."/>
            <person name="Tunlid A."/>
            <person name="Henrissat B."/>
            <person name="Grigoriev I.V."/>
            <person name="Hibbett D.S."/>
            <person name="Martin F."/>
        </authorList>
    </citation>
    <scope>NUCLEOTIDE SEQUENCE [LARGE SCALE GENOMIC DNA]</scope>
    <source>
        <strain evidence="6 7">MD-312</strain>
    </source>
</reference>
<feature type="signal peptide" evidence="4">
    <location>
        <begin position="1"/>
        <end position="17"/>
    </location>
</feature>
<keyword evidence="4" id="KW-0732">Signal</keyword>
<feature type="region of interest" description="Disordered" evidence="3">
    <location>
        <begin position="675"/>
        <end position="696"/>
    </location>
</feature>
<feature type="domain" description="LysM" evidence="5">
    <location>
        <begin position="622"/>
        <end position="668"/>
    </location>
</feature>
<evidence type="ECO:0000313" key="6">
    <source>
        <dbReference type="EMBL" id="KIJ58950.1"/>
    </source>
</evidence>
<dbReference type="Pfam" id="PF01476">
    <property type="entry name" value="LysM"/>
    <property type="match status" value="6"/>
</dbReference>
<evidence type="ECO:0000256" key="1">
    <source>
        <dbReference type="ARBA" id="ARBA00022669"/>
    </source>
</evidence>
<evidence type="ECO:0000259" key="5">
    <source>
        <dbReference type="PROSITE" id="PS51782"/>
    </source>
</evidence>
<keyword evidence="1" id="KW-0147">Chitin-binding</keyword>
<dbReference type="CDD" id="cd00118">
    <property type="entry name" value="LysM"/>
    <property type="match status" value="6"/>
</dbReference>
<dbReference type="SUPFAM" id="SSF54106">
    <property type="entry name" value="LysM domain"/>
    <property type="match status" value="5"/>
</dbReference>
<dbReference type="InterPro" id="IPR036779">
    <property type="entry name" value="LysM_dom_sf"/>
</dbReference>
<evidence type="ECO:0000256" key="4">
    <source>
        <dbReference type="SAM" id="SignalP"/>
    </source>
</evidence>
<feature type="domain" description="LysM" evidence="5">
    <location>
        <begin position="760"/>
        <end position="805"/>
    </location>
</feature>
<dbReference type="PROSITE" id="PS51782">
    <property type="entry name" value="LYSM"/>
    <property type="match status" value="6"/>
</dbReference>
<protein>
    <submittedName>
        <fullName evidence="6">Carbohydrate-binding module family 50 protein</fullName>
    </submittedName>
</protein>
<feature type="domain" description="LysM" evidence="5">
    <location>
        <begin position="898"/>
        <end position="943"/>
    </location>
</feature>
<evidence type="ECO:0000256" key="3">
    <source>
        <dbReference type="SAM" id="MobiDB-lite"/>
    </source>
</evidence>
<accession>A0A0C9VMQ7</accession>
<gene>
    <name evidence="6" type="ORF">HYDPIDRAFT_162886</name>
</gene>
<keyword evidence="7" id="KW-1185">Reference proteome</keyword>
<dbReference type="InterPro" id="IPR018392">
    <property type="entry name" value="LysM"/>
</dbReference>
<dbReference type="AlphaFoldDB" id="A0A0C9VMQ7"/>
<name>A0A0C9VMQ7_9AGAM</name>
<feature type="compositionally biased region" description="Low complexity" evidence="3">
    <location>
        <begin position="675"/>
        <end position="695"/>
    </location>
</feature>
<dbReference type="PANTHER" id="PTHR34997:SF1">
    <property type="entry name" value="PEPTIDOGLYCAN-BINDING LYSIN DOMAIN"/>
    <property type="match status" value="1"/>
</dbReference>
<feature type="region of interest" description="Disordered" evidence="3">
    <location>
        <begin position="61"/>
        <end position="81"/>
    </location>
</feature>
<dbReference type="GO" id="GO:0008061">
    <property type="term" value="F:chitin binding"/>
    <property type="evidence" value="ECO:0007669"/>
    <property type="project" value="UniProtKB-KW"/>
</dbReference>
<sequence length="943" mass="98920">MVSLYLLLFIAVVGAEARGSLKNSIHGGQVAQDYAAQAQRLQDLASLASSSSIALNTTGTTATSGTATATTSGTATPTTSAAVMGTAGTNTTTVGFAIYSASNLPTGAFAPPSACATALMATIECNSTILLMGINPSFDAPSLQAMCTASCTSSLQSYRANVVSACVDYTMPTSNNRTYPPTLAADTILEPYNTECLTDPTTGEYCNAILPSYGPIPAQGVLGYPQNELCTPCMLGTLNVSLSNPLTFSYSGYSSLQSALNLCGSSYDGYNVTNPPGSPTTIFTPGPATTPVGSNSTVSSTCNITGRNITTSTNSTCTSIANQYSVTWYDVVSNNPTFNFASCNVPSGTTLCLPQACTTYVAANSGPLASLNQSISETQLTSFNPMLGTGCTQIANQYGQNICISPHGGFPNVAAGYVAVPTPTAIAPPPGPTVSGTTSNCGAWFLVPLNANCNQVVMNNSITLSEFLLLNPEVNSNCTNLWANYNYCVAPYPPLSATPTLPPITNGTLVVTSMALPPMITPTLYDYPTGWLPAPTGVASGTVLNGCYYYYQVQTGDNCTSVAQTFGLSYQDFVTWNNNPSMPCPSLTPGSYVCVDVANITDTAPPTPTNAAPGSAPSGCYEWYTIVQNDGCGSVETQFNLTQAQFFALNPELYSNCTNLVLGDAYCVEAIPTSTTTSTGTPTPTTTTSASPTPTNIEPGSWTNCTQYYNVQSGDNCNVIEDKYNITFSDLLQWNPEINTTCSNLALASYCVQGSNPCTTVYQVQSGNYCSEIETQFGITSTQLTNLNPWLDSNCDLQVGQILCIARTAPTTTTSAMPTTTTPTPTATSTVPANLEPGSWSNCTTYYNVQSGDNCNVIETKYNIAFSDLLRWNPEINTACSNLALASYCVGAPNGCTDIYTVVSGDYCSEIETNYGITAAELQSLNPWLDANCDLQVGQNLCI</sequence>
<keyword evidence="2" id="KW-0843">Virulence</keyword>
<dbReference type="Gene3D" id="3.10.350.10">
    <property type="entry name" value="LysM domain"/>
    <property type="match status" value="7"/>
</dbReference>
<dbReference type="Proteomes" id="UP000053820">
    <property type="component" value="Unassembled WGS sequence"/>
</dbReference>
<proteinExistence type="predicted"/>
<dbReference type="PANTHER" id="PTHR34997">
    <property type="entry name" value="AM15"/>
    <property type="match status" value="1"/>
</dbReference>
<evidence type="ECO:0000313" key="7">
    <source>
        <dbReference type="Proteomes" id="UP000053820"/>
    </source>
</evidence>
<dbReference type="InterPro" id="IPR052210">
    <property type="entry name" value="LysM1-like"/>
</dbReference>
<feature type="domain" description="LysM" evidence="5">
    <location>
        <begin position="549"/>
        <end position="595"/>
    </location>
</feature>
<feature type="domain" description="LysM" evidence="5">
    <location>
        <begin position="707"/>
        <end position="752"/>
    </location>
</feature>
<dbReference type="SMART" id="SM00257">
    <property type="entry name" value="LysM"/>
    <property type="match status" value="7"/>
</dbReference>
<feature type="domain" description="LysM" evidence="5">
    <location>
        <begin position="845"/>
        <end position="890"/>
    </location>
</feature>